<accession>A0A8J3GCD2</accession>
<comment type="caution">
    <text evidence="1">The sequence shown here is derived from an EMBL/GenBank/DDBJ whole genome shotgun (WGS) entry which is preliminary data.</text>
</comment>
<dbReference type="AlphaFoldDB" id="A0A8J3GCD2"/>
<dbReference type="SUPFAM" id="SSF63829">
    <property type="entry name" value="Calcium-dependent phosphotriesterase"/>
    <property type="match status" value="1"/>
</dbReference>
<reference evidence="1" key="1">
    <citation type="journal article" date="2014" name="Int. J. Syst. Evol. Microbiol.">
        <title>Complete genome sequence of Corynebacterium casei LMG S-19264T (=DSM 44701T), isolated from a smear-ripened cheese.</title>
        <authorList>
            <consortium name="US DOE Joint Genome Institute (JGI-PGF)"/>
            <person name="Walter F."/>
            <person name="Albersmeier A."/>
            <person name="Kalinowski J."/>
            <person name="Ruckert C."/>
        </authorList>
    </citation>
    <scope>NUCLEOTIDE SEQUENCE</scope>
    <source>
        <strain evidence="1">KCTC 12870</strain>
    </source>
</reference>
<keyword evidence="2" id="KW-1185">Reference proteome</keyword>
<proteinExistence type="predicted"/>
<evidence type="ECO:0000313" key="2">
    <source>
        <dbReference type="Proteomes" id="UP000642829"/>
    </source>
</evidence>
<evidence type="ECO:0000313" key="1">
    <source>
        <dbReference type="EMBL" id="GHB97728.1"/>
    </source>
</evidence>
<dbReference type="RefSeq" id="WP_189512942.1">
    <property type="nucleotide sequence ID" value="NZ_BMXG01000006.1"/>
</dbReference>
<dbReference type="EMBL" id="BMXG01000006">
    <property type="protein sequence ID" value="GHB97728.1"/>
    <property type="molecule type" value="Genomic_DNA"/>
</dbReference>
<dbReference type="Proteomes" id="UP000642829">
    <property type="component" value="Unassembled WGS sequence"/>
</dbReference>
<gene>
    <name evidence="1" type="ORF">GCM10007047_11990</name>
</gene>
<reference evidence="1" key="2">
    <citation type="submission" date="2020-09" db="EMBL/GenBank/DDBJ databases">
        <authorList>
            <person name="Sun Q."/>
            <person name="Kim S."/>
        </authorList>
    </citation>
    <scope>NUCLEOTIDE SEQUENCE</scope>
    <source>
        <strain evidence="1">KCTC 12870</strain>
    </source>
</reference>
<organism evidence="1 2">
    <name type="scientific">Cerasicoccus arenae</name>
    <dbReference type="NCBI Taxonomy" id="424488"/>
    <lineage>
        <taxon>Bacteria</taxon>
        <taxon>Pseudomonadati</taxon>
        <taxon>Verrucomicrobiota</taxon>
        <taxon>Opitutia</taxon>
        <taxon>Puniceicoccales</taxon>
        <taxon>Cerasicoccaceae</taxon>
        <taxon>Cerasicoccus</taxon>
    </lineage>
</organism>
<name>A0A8J3GCD2_9BACT</name>
<protein>
    <submittedName>
        <fullName evidence="1">Uncharacterized protein</fullName>
    </submittedName>
</protein>
<sequence>MQAGSLPLTLATGWKNAPPRAIGRRLIWKDQGHWRISDTDFAQPVDLGQACPVDCPPAFDAARGYIYRYHCAQWGEQRDASEFRQIEPDGQGDERIFALGNNKWALWLCAYLPAMDKLAALVATEMPSRADGTVVIQHQLGMFDLARRRSLLVNLPRDCFFPLDIASAPERLLFHGGEGFQVVDFAGRRVWRLGPKGLPEGRGGAFHPHNADQIALGGGGVVLIDRSGKFSTVRERGLNPVWAPDGESLYFAESSSDLWCRAPNGDCERLLSVAGNRYSEVNRARPARFTADGRYLAIPLTRRIRRQPLEGALGGDNAPAWAEWQAICILDLAEKEVWQTSGGGPICWAE</sequence>